<evidence type="ECO:0008006" key="3">
    <source>
        <dbReference type="Google" id="ProtNLM"/>
    </source>
</evidence>
<protein>
    <recommendedName>
        <fullName evidence="3">Leucine-rich repeat domain-containing protein</fullName>
    </recommendedName>
</protein>
<organism evidence="1 2">
    <name type="scientific">Paenibacillus ehimensis</name>
    <dbReference type="NCBI Taxonomy" id="79264"/>
    <lineage>
        <taxon>Bacteria</taxon>
        <taxon>Bacillati</taxon>
        <taxon>Bacillota</taxon>
        <taxon>Bacilli</taxon>
        <taxon>Bacillales</taxon>
        <taxon>Paenibacillaceae</taxon>
        <taxon>Paenibacillus</taxon>
    </lineage>
</organism>
<name>A0ABT8VMK6_9BACL</name>
<reference evidence="1" key="1">
    <citation type="submission" date="2023-07" db="EMBL/GenBank/DDBJ databases">
        <authorList>
            <person name="Aktuganov G."/>
            <person name="Boyko T."/>
            <person name="Delegan Y."/>
            <person name="Galimzianova N."/>
            <person name="Gilvanova E."/>
            <person name="Korobov V."/>
            <person name="Kuzmina L."/>
            <person name="Melentiev A."/>
            <person name="Milman P."/>
            <person name="Ryabova A."/>
            <person name="Stupak E."/>
            <person name="Yasakov T."/>
            <person name="Zharikova N."/>
            <person name="Zhurenko E."/>
        </authorList>
    </citation>
    <scope>NUCLEOTIDE SEQUENCE</scope>
    <source>
        <strain evidence="1">IB-739</strain>
    </source>
</reference>
<dbReference type="EMBL" id="JAUMKJ010000124">
    <property type="protein sequence ID" value="MDO3682205.1"/>
    <property type="molecule type" value="Genomic_DNA"/>
</dbReference>
<sequence length="296" mass="34039">MSYFIKARSNYLFTEGPEIFIGESNLLPDGSIRLDPKEFIEKANNLRPTALWLCEADSNVNREEFLKFISNLHSLQSIHLANDYLPLASLPPSNIKAISLLPFIDQELLDRCVEFRWQPEQIVPDVHFFSFFDFDGRYDLGGISPSTFPGLKWIECFIDKKGRTLDTIQGFSNLTTAYLSHVRKHDVFSILQGLRIKMLKLEGFDRGFSFQNIGKLDKLEVLHLNSYRENLDLRLIVDLPLKEVFLLNCTKLEHAEVLLQVPTLESVHIIDCKKPLSDAIKKALKEKLPLVDVDFQ</sequence>
<keyword evidence="2" id="KW-1185">Reference proteome</keyword>
<accession>A0ABT8VMK6</accession>
<dbReference type="InterPro" id="IPR032675">
    <property type="entry name" value="LRR_dom_sf"/>
</dbReference>
<dbReference type="SUPFAM" id="SSF52047">
    <property type="entry name" value="RNI-like"/>
    <property type="match status" value="1"/>
</dbReference>
<gene>
    <name evidence="1" type="ORF">Q3C12_35060</name>
</gene>
<dbReference type="RefSeq" id="WP_302881629.1">
    <property type="nucleotide sequence ID" value="NZ_JAUMKJ010000124.1"/>
</dbReference>
<proteinExistence type="predicted"/>
<evidence type="ECO:0000313" key="2">
    <source>
        <dbReference type="Proteomes" id="UP001168883"/>
    </source>
</evidence>
<dbReference type="Proteomes" id="UP001168883">
    <property type="component" value="Unassembled WGS sequence"/>
</dbReference>
<evidence type="ECO:0000313" key="1">
    <source>
        <dbReference type="EMBL" id="MDO3682205.1"/>
    </source>
</evidence>
<dbReference type="Gene3D" id="3.80.10.10">
    <property type="entry name" value="Ribonuclease Inhibitor"/>
    <property type="match status" value="1"/>
</dbReference>
<comment type="caution">
    <text evidence="1">The sequence shown here is derived from an EMBL/GenBank/DDBJ whole genome shotgun (WGS) entry which is preliminary data.</text>
</comment>